<evidence type="ECO:0000259" key="11">
    <source>
        <dbReference type="Pfam" id="PF00266"/>
    </source>
</evidence>
<evidence type="ECO:0000313" key="13">
    <source>
        <dbReference type="Proteomes" id="UP000229757"/>
    </source>
</evidence>
<dbReference type="InterPro" id="IPR015424">
    <property type="entry name" value="PyrdxlP-dep_Trfase"/>
</dbReference>
<evidence type="ECO:0000256" key="9">
    <source>
        <dbReference type="ARBA" id="ARBA00023014"/>
    </source>
</evidence>
<dbReference type="GO" id="GO:0031071">
    <property type="term" value="F:cysteine desulfurase activity"/>
    <property type="evidence" value="ECO:0007669"/>
    <property type="project" value="UniProtKB-EC"/>
</dbReference>
<dbReference type="OrthoDB" id="9808002at2"/>
<evidence type="ECO:0000256" key="7">
    <source>
        <dbReference type="ARBA" id="ARBA00022898"/>
    </source>
</evidence>
<dbReference type="EC" id="2.8.1.7" evidence="3"/>
<evidence type="ECO:0000313" key="12">
    <source>
        <dbReference type="EMBL" id="ATX77194.1"/>
    </source>
</evidence>
<keyword evidence="8" id="KW-0408">Iron</keyword>
<dbReference type="Pfam" id="PF00266">
    <property type="entry name" value="Aminotran_5"/>
    <property type="match status" value="1"/>
</dbReference>
<gene>
    <name evidence="12" type="ORF">REIFOR_02059</name>
</gene>
<evidence type="ECO:0000256" key="2">
    <source>
        <dbReference type="ARBA" id="ARBA00006490"/>
    </source>
</evidence>
<evidence type="ECO:0000256" key="5">
    <source>
        <dbReference type="ARBA" id="ARBA00022714"/>
    </source>
</evidence>
<comment type="cofactor">
    <cofactor evidence="1">
        <name>pyridoxal 5'-phosphate</name>
        <dbReference type="ChEBI" id="CHEBI:597326"/>
    </cofactor>
</comment>
<dbReference type="InterPro" id="IPR015422">
    <property type="entry name" value="PyrdxlP-dep_Trfase_small"/>
</dbReference>
<evidence type="ECO:0000256" key="6">
    <source>
        <dbReference type="ARBA" id="ARBA00022723"/>
    </source>
</evidence>
<accession>A0A2K8KVB3</accession>
<dbReference type="InterPro" id="IPR000192">
    <property type="entry name" value="Aminotrans_V_dom"/>
</dbReference>
<keyword evidence="13" id="KW-1185">Reference proteome</keyword>
<evidence type="ECO:0000256" key="3">
    <source>
        <dbReference type="ARBA" id="ARBA00012239"/>
    </source>
</evidence>
<dbReference type="GO" id="GO:0051537">
    <property type="term" value="F:2 iron, 2 sulfur cluster binding"/>
    <property type="evidence" value="ECO:0007669"/>
    <property type="project" value="UniProtKB-KW"/>
</dbReference>
<evidence type="ECO:0000256" key="8">
    <source>
        <dbReference type="ARBA" id="ARBA00023004"/>
    </source>
</evidence>
<dbReference type="InterPro" id="IPR016454">
    <property type="entry name" value="Cysteine_dSase"/>
</dbReference>
<dbReference type="InterPro" id="IPR015421">
    <property type="entry name" value="PyrdxlP-dep_Trfase_major"/>
</dbReference>
<evidence type="ECO:0000256" key="10">
    <source>
        <dbReference type="ARBA" id="ARBA00050776"/>
    </source>
</evidence>
<dbReference type="EMBL" id="CP011797">
    <property type="protein sequence ID" value="ATX77194.1"/>
    <property type="molecule type" value="Genomic_DNA"/>
</dbReference>
<dbReference type="PANTHER" id="PTHR11601:SF34">
    <property type="entry name" value="CYSTEINE DESULFURASE"/>
    <property type="match status" value="1"/>
</dbReference>
<keyword evidence="4 12" id="KW-0808">Transferase</keyword>
<organism evidence="12 13">
    <name type="scientific">Reinekea forsetii</name>
    <dbReference type="NCBI Taxonomy" id="1336806"/>
    <lineage>
        <taxon>Bacteria</taxon>
        <taxon>Pseudomonadati</taxon>
        <taxon>Pseudomonadota</taxon>
        <taxon>Gammaproteobacteria</taxon>
        <taxon>Oceanospirillales</taxon>
        <taxon>Saccharospirillaceae</taxon>
        <taxon>Reinekea</taxon>
    </lineage>
</organism>
<evidence type="ECO:0000256" key="1">
    <source>
        <dbReference type="ARBA" id="ARBA00001933"/>
    </source>
</evidence>
<dbReference type="SUPFAM" id="SSF53383">
    <property type="entry name" value="PLP-dependent transferases"/>
    <property type="match status" value="1"/>
</dbReference>
<dbReference type="PANTHER" id="PTHR11601">
    <property type="entry name" value="CYSTEINE DESULFURYLASE FAMILY MEMBER"/>
    <property type="match status" value="1"/>
</dbReference>
<dbReference type="Gene3D" id="3.90.1150.10">
    <property type="entry name" value="Aspartate Aminotransferase, domain 1"/>
    <property type="match status" value="1"/>
</dbReference>
<keyword evidence="7" id="KW-0663">Pyridoxal phosphate</keyword>
<comment type="similarity">
    <text evidence="2">Belongs to the class-V pyridoxal-phosphate-dependent aminotransferase family. NifS/IscS subfamily.</text>
</comment>
<dbReference type="Gene3D" id="3.40.640.10">
    <property type="entry name" value="Type I PLP-dependent aspartate aminotransferase-like (Major domain)"/>
    <property type="match status" value="1"/>
</dbReference>
<keyword evidence="9" id="KW-0411">Iron-sulfur</keyword>
<dbReference type="AlphaFoldDB" id="A0A2K8KVB3"/>
<dbReference type="RefSeq" id="WP_100257472.1">
    <property type="nucleotide sequence ID" value="NZ_CP011797.1"/>
</dbReference>
<dbReference type="Proteomes" id="UP000229757">
    <property type="component" value="Chromosome"/>
</dbReference>
<keyword evidence="5" id="KW-0001">2Fe-2S</keyword>
<keyword evidence="6" id="KW-0479">Metal-binding</keyword>
<dbReference type="PIRSF" id="PIRSF005572">
    <property type="entry name" value="NifS"/>
    <property type="match status" value="1"/>
</dbReference>
<protein>
    <recommendedName>
        <fullName evidence="3">cysteine desulfurase</fullName>
        <ecNumber evidence="3">2.8.1.7</ecNumber>
    </recommendedName>
</protein>
<name>A0A2K8KVB3_9GAMM</name>
<sequence length="391" mass="41307">MRPLYFDYASTTPVDGPVAEKMMAYLTRDGEFGNPASRSHILGWMAEEAVEDARNEVADLIQADSREIVWTSGATEANNLAIKGVAEGYAPAECHLITSATEHKAVLDPCNYLHAKGYPLSILKPDADGVISVQAVAAAITEHTRLVSIMAVNNETGVCNPIAEIGALCAAQGILFHVDAAQAIGKMPLDVDSAQISLLSMSAHKFYGPKGIGALYVRRRSPLDLVAQIHGGGHERGMRSGTLPTHQIVGIGAAAKILNAGFAEEAERISRLRDRLLNALVELGDVTINGGAAPRVPGHLNVCFHGVDGEALMLAVRNLALSTGSACTSASIEPSFVLKAMGLSDQAAHSSLRLSLGRFSTEADVDSAILSLTEAVNSLRTSASRNKRHQS</sequence>
<comment type="catalytic activity">
    <reaction evidence="10">
        <text>(sulfur carrier)-H + L-cysteine = (sulfur carrier)-SH + L-alanine</text>
        <dbReference type="Rhea" id="RHEA:43892"/>
        <dbReference type="Rhea" id="RHEA-COMP:14737"/>
        <dbReference type="Rhea" id="RHEA-COMP:14739"/>
        <dbReference type="ChEBI" id="CHEBI:29917"/>
        <dbReference type="ChEBI" id="CHEBI:35235"/>
        <dbReference type="ChEBI" id="CHEBI:57972"/>
        <dbReference type="ChEBI" id="CHEBI:64428"/>
        <dbReference type="EC" id="2.8.1.7"/>
    </reaction>
</comment>
<dbReference type="GO" id="GO:0046872">
    <property type="term" value="F:metal ion binding"/>
    <property type="evidence" value="ECO:0007669"/>
    <property type="project" value="UniProtKB-KW"/>
</dbReference>
<proteinExistence type="inferred from homology"/>
<dbReference type="FunFam" id="3.40.640.10:FF:000003">
    <property type="entry name" value="Cysteine desulfurase IscS"/>
    <property type="match status" value="1"/>
</dbReference>
<dbReference type="KEGG" id="rfo:REIFOR_02059"/>
<reference evidence="12 13" key="1">
    <citation type="journal article" date="2017" name="Environ. Microbiol.">
        <title>Genomic and physiological analyses of 'Reinekea forsetii' reveal a versatile opportunistic lifestyle during spring algae blooms.</title>
        <authorList>
            <person name="Avci B."/>
            <person name="Hahnke R.L."/>
            <person name="Chafee M."/>
            <person name="Fischer T."/>
            <person name="Gruber-Vodicka H."/>
            <person name="Tegetmeyer H.E."/>
            <person name="Harder J."/>
            <person name="Fuchs B.M."/>
            <person name="Amann R.I."/>
            <person name="Teeling H."/>
        </authorList>
    </citation>
    <scope>NUCLEOTIDE SEQUENCE [LARGE SCALE GENOMIC DNA]</scope>
    <source>
        <strain evidence="12 13">Hel1_31_D35</strain>
    </source>
</reference>
<evidence type="ECO:0000256" key="4">
    <source>
        <dbReference type="ARBA" id="ARBA00022679"/>
    </source>
</evidence>
<feature type="domain" description="Aminotransferase class V" evidence="11">
    <location>
        <begin position="5"/>
        <end position="366"/>
    </location>
</feature>